<accession>A0A0A0RNA5</accession>
<name>A0A0A0RNA5_9CAUD</name>
<dbReference type="GeneID" id="24608152"/>
<evidence type="ECO:0000313" key="2">
    <source>
        <dbReference type="Proteomes" id="UP000030207"/>
    </source>
</evidence>
<organism evidence="1 2">
    <name type="scientific">Bacillus phage Moonbeam</name>
    <dbReference type="NCBI Taxonomy" id="1540091"/>
    <lineage>
        <taxon>Viruses</taxon>
        <taxon>Duplodnaviria</taxon>
        <taxon>Heunggongvirae</taxon>
        <taxon>Uroviricota</taxon>
        <taxon>Caudoviricetes</taxon>
        <taxon>Herelleviridae</taxon>
        <taxon>Bastillevirinae</taxon>
        <taxon>Moonbeamvirus</taxon>
        <taxon>Moonbeamvirus moonbeam</taxon>
    </lineage>
</organism>
<dbReference type="EMBL" id="KM236246">
    <property type="protein sequence ID" value="AIW03575.1"/>
    <property type="molecule type" value="Genomic_DNA"/>
</dbReference>
<dbReference type="Proteomes" id="UP000030207">
    <property type="component" value="Segment"/>
</dbReference>
<keyword evidence="2" id="KW-1185">Reference proteome</keyword>
<reference evidence="1 2" key="1">
    <citation type="submission" date="2014-07" db="EMBL/GenBank/DDBJ databases">
        <title>Complete Genome of Bacillus megaterium Myophage Moonbeam.</title>
        <authorList>
            <person name="Cadungog J.N."/>
            <person name="Khatemi B.E."/>
            <person name="Hernandez A.C."/>
            <person name="Everett G.F.K."/>
        </authorList>
    </citation>
    <scope>NUCLEOTIDE SEQUENCE [LARGE SCALE GENOMIC DNA]</scope>
</reference>
<proteinExistence type="predicted"/>
<evidence type="ECO:0000313" key="1">
    <source>
        <dbReference type="EMBL" id="AIW03575.1"/>
    </source>
</evidence>
<dbReference type="KEGG" id="vg:24608152"/>
<protein>
    <submittedName>
        <fullName evidence="1">Uncharacterized protein</fullName>
    </submittedName>
</protein>
<sequence>MRETFWMTGRGEQGDGMHISFSSFWKMLCYKDTKEPVTGEKIEISYQEYSQ</sequence>
<dbReference type="RefSeq" id="YP_009151740.1">
    <property type="nucleotide sequence ID" value="NC_027374.1"/>
</dbReference>
<gene>
    <name evidence="1" type="ORF">CPT_Moonbeam177</name>
</gene>